<feature type="domain" description="Bacterial repeat" evidence="1">
    <location>
        <begin position="44"/>
        <end position="106"/>
    </location>
</feature>
<dbReference type="InterPro" id="IPR013783">
    <property type="entry name" value="Ig-like_fold"/>
</dbReference>
<evidence type="ECO:0000259" key="1">
    <source>
        <dbReference type="Pfam" id="PF18998"/>
    </source>
</evidence>
<dbReference type="Gene3D" id="2.60.40.10">
    <property type="entry name" value="Immunoglobulins"/>
    <property type="match status" value="1"/>
</dbReference>
<comment type="caution">
    <text evidence="2">The sequence shown here is derived from an EMBL/GenBank/DDBJ whole genome shotgun (WGS) entry which is preliminary data.</text>
</comment>
<organism evidence="2 3">
    <name type="scientific">Halanaerobacter jeridensis</name>
    <dbReference type="NCBI Taxonomy" id="706427"/>
    <lineage>
        <taxon>Bacteria</taxon>
        <taxon>Bacillati</taxon>
        <taxon>Bacillota</taxon>
        <taxon>Clostridia</taxon>
        <taxon>Halanaerobiales</taxon>
        <taxon>Halobacteroidaceae</taxon>
        <taxon>Halanaerobacter</taxon>
    </lineage>
</organism>
<dbReference type="AlphaFoldDB" id="A0A938XWJ4"/>
<dbReference type="Pfam" id="PF18998">
    <property type="entry name" value="Flg_new_2"/>
    <property type="match status" value="2"/>
</dbReference>
<proteinExistence type="predicted"/>
<name>A0A938XWJ4_9FIRM</name>
<gene>
    <name evidence="2" type="ORF">JOC47_001806</name>
</gene>
<protein>
    <recommendedName>
        <fullName evidence="1">Bacterial repeat domain-containing protein</fullName>
    </recommendedName>
</protein>
<sequence>MKLSWHKFSAILIVVLSIVVFSTTLSFAATLTINELNGSGDISVTPDNNDGNYEYTNGESVTIEVLPDPGYEFSHWENNDGEQVETDNPYTFNMESNDKVLVAVYSEYDLTRSTAGEGSGSISVDTDNYPQVEIEANPDDGFEFSGWSGDISTSKQNQNPVTIDMTSDRAITANFSKGTVSDFEIGPSYIVFNTGVREYDFRPQAISEEGVREDVTIDFQFSTDASYVYIVNKETGESIVPGGVNAGNNKDGVNYETANRRIILSNTGLLSNLELGKTFEIRLGDPNNGTVLAEFTIKGAYARPKMDVSLKGHPQYGVLEDDKVYYLSEKDDLNVDIRANSDLSNQQIVNSVTSTDPGFLGRDVSLSSFTWETVNGSSDIDDVVNGNLSGDWKTDDYGDNNNWEMDPAPFINQVNSLEQGNELQIIAVRMKAYALGAINYTDKSYYFAIDQSKPEVTSIEPGIATDELEGKNLDEQISLVDNNSADSAEPEITVGFNEVLSGIDSSDINARAIKVDDSRPLNLIVQDYAEDFDRNFNQEVDQKLRVIDYNESLNEATLFPYGNLQEGKYVVRLTVKDRAGNVNDQIANDDGVTGFTFMLKVNQDSPIINNITLRDNNGQETGNIISTSGGRLQFDTHNAEELRYQIRRRDQTGETWTYVSETEMDKKTQFINRTFNDIGVALEDGMYEVIMVADDIKLQQEVITAIEDINTTLGTDIESEVENAIKESLNEQSLRLNENRTEVRAFRFEVDGTPPDIGGIKYVNPETGEAEDPNDDGSFGILYTATPTFQIKISDRSPLGNLDIEIDDILAGVVKQQTETVEGEVVNTIQFTPNTPLSDGVHSIKIDVEDKWGNPKDEGDDPYEEVFENIFETQNVAKGITFNISDGDRLSVKEASAIEITLPQDQALDKSSLQVEVNGKLVIDGKSKAAGVQDFEVITFNDWDKFILFSMYPLPAGRNEISVTVDDQRGNTTGNSVTFTADLPREGFGFGRLGKFLLEKAKKLEEQSSN</sequence>
<dbReference type="InterPro" id="IPR044060">
    <property type="entry name" value="Bacterial_rp_domain"/>
</dbReference>
<accession>A0A938XWJ4</accession>
<dbReference type="Proteomes" id="UP000774000">
    <property type="component" value="Unassembled WGS sequence"/>
</dbReference>
<keyword evidence="3" id="KW-1185">Reference proteome</keyword>
<evidence type="ECO:0000313" key="3">
    <source>
        <dbReference type="Proteomes" id="UP000774000"/>
    </source>
</evidence>
<evidence type="ECO:0000313" key="2">
    <source>
        <dbReference type="EMBL" id="MBM7556952.1"/>
    </source>
</evidence>
<feature type="domain" description="Bacterial repeat" evidence="1">
    <location>
        <begin position="115"/>
        <end position="177"/>
    </location>
</feature>
<reference evidence="2" key="1">
    <citation type="submission" date="2021-01" db="EMBL/GenBank/DDBJ databases">
        <title>Genomic Encyclopedia of Type Strains, Phase IV (KMG-IV): sequencing the most valuable type-strain genomes for metagenomic binning, comparative biology and taxonomic classification.</title>
        <authorList>
            <person name="Goeker M."/>
        </authorList>
    </citation>
    <scope>NUCLEOTIDE SEQUENCE</scope>
    <source>
        <strain evidence="2">DSM 23230</strain>
    </source>
</reference>
<dbReference type="EMBL" id="JAFBDQ010000008">
    <property type="protein sequence ID" value="MBM7556952.1"/>
    <property type="molecule type" value="Genomic_DNA"/>
</dbReference>
<dbReference type="RefSeq" id="WP_204701721.1">
    <property type="nucleotide sequence ID" value="NZ_JAFBDQ010000008.1"/>
</dbReference>